<evidence type="ECO:0000313" key="4">
    <source>
        <dbReference type="EMBL" id="ABY36879.1"/>
    </source>
</evidence>
<feature type="domain" description="Transposase IS4-like" evidence="2">
    <location>
        <begin position="338"/>
        <end position="491"/>
    </location>
</feature>
<dbReference type="Pfam" id="PF13340">
    <property type="entry name" value="DUF4096"/>
    <property type="match status" value="1"/>
</dbReference>
<evidence type="ECO:0000256" key="1">
    <source>
        <dbReference type="SAM" id="MobiDB-lite"/>
    </source>
</evidence>
<dbReference type="GO" id="GO:0004803">
    <property type="term" value="F:transposase activity"/>
    <property type="evidence" value="ECO:0007669"/>
    <property type="project" value="InterPro"/>
</dbReference>
<dbReference type="eggNOG" id="COG3209">
    <property type="taxonomic scope" value="Bacteria"/>
</dbReference>
<reference evidence="5" key="1">
    <citation type="journal article" date="2011" name="BMC Genomics">
        <title>Complete genome sequence of the filamentous anoxygenic phototrophic bacterium Chloroflexus aurantiacus.</title>
        <authorList>
            <person name="Tang K.H."/>
            <person name="Barry K."/>
            <person name="Chertkov O."/>
            <person name="Dalin E."/>
            <person name="Han C.S."/>
            <person name="Hauser L.J."/>
            <person name="Honchak B.M."/>
            <person name="Karbach L.E."/>
            <person name="Land M.L."/>
            <person name="Lapidus A."/>
            <person name="Larimer F.W."/>
            <person name="Mikhailova N."/>
            <person name="Pitluck S."/>
            <person name="Pierson B.K."/>
            <person name="Blankenship R.E."/>
        </authorList>
    </citation>
    <scope>NUCLEOTIDE SEQUENCE [LARGE SCALE GENOMIC DNA]</scope>
    <source>
        <strain evidence="5">ATCC 29366 / DSM 635 / J-10-fl</strain>
    </source>
</reference>
<evidence type="ECO:0000259" key="3">
    <source>
        <dbReference type="Pfam" id="PF13340"/>
    </source>
</evidence>
<dbReference type="PANTHER" id="PTHR30007:SF0">
    <property type="entry name" value="TRANSPOSASE"/>
    <property type="match status" value="1"/>
</dbReference>
<dbReference type="HOGENOM" id="CLU_537153_0_0_0"/>
<feature type="region of interest" description="Disordered" evidence="1">
    <location>
        <begin position="346"/>
        <end position="367"/>
    </location>
</feature>
<sequence>MPGDGERSAGGGPVNPQDLNRSAYALNNPLTYTDPTGQWVESAIDIAFIAYDLWDIAQNGLTRENGLALAADVGGLLLPGLTGGGMLVRVAARMERFAGASPAIRQGVERLAKIVENPNVPPAYRHGLAMQLQRAEMLYAQGKLQGVEVLVEGGRVDFVLVTDELVEFKYWTQKHTDTNIDRLANQLKRYQASGRPIILELGRTKTDPITEAYLDKLLKELQGLEPVMDFSVLLVYHDAMTRKAYPSDVSDEEWAFVAPYLTLMDEAAPQRNYPLRDVSNALRYLLRTGAPWRMLPTDVPPWHVVYQQTQRWLKAGVVEQMVHDVRMLLRDITDRTPQPRAVVVDSRTLQSTPESGERAGYDGHKRRKGSKVHVAVATLGHLLAVVVTPANEQDRAQVAALAQRMQAIPGDTVEVAFVDQGYTGEQPAADAAAHGSRLAVVTLPTAKRGFVLLPRRWVVERSFAWMTRFRRLVRDDERVAETLAGLHVVAFAILLAHRFVSLMVQRS</sequence>
<keyword evidence="5" id="KW-1185">Reference proteome</keyword>
<name>A9WB86_CHLAA</name>
<dbReference type="KEGG" id="cau:Caur_3699"/>
<dbReference type="EMBL" id="CP000909">
    <property type="protein sequence ID" value="ABY36879.1"/>
    <property type="molecule type" value="Genomic_DNA"/>
</dbReference>
<dbReference type="STRING" id="324602.Caur_3699"/>
<dbReference type="Proteomes" id="UP000002008">
    <property type="component" value="Chromosome"/>
</dbReference>
<accession>A9WB86</accession>
<evidence type="ECO:0000259" key="2">
    <source>
        <dbReference type="Pfam" id="PF01609"/>
    </source>
</evidence>
<dbReference type="PANTHER" id="PTHR30007">
    <property type="entry name" value="PHP DOMAIN PROTEIN"/>
    <property type="match status" value="1"/>
</dbReference>
<dbReference type="NCBIfam" id="NF033580">
    <property type="entry name" value="transpos_IS5_3"/>
    <property type="match status" value="1"/>
</dbReference>
<organism evidence="4 5">
    <name type="scientific">Chloroflexus aurantiacus (strain ATCC 29366 / DSM 635 / J-10-fl)</name>
    <dbReference type="NCBI Taxonomy" id="324602"/>
    <lineage>
        <taxon>Bacteria</taxon>
        <taxon>Bacillati</taxon>
        <taxon>Chloroflexota</taxon>
        <taxon>Chloroflexia</taxon>
        <taxon>Chloroflexales</taxon>
        <taxon>Chloroflexineae</taxon>
        <taxon>Chloroflexaceae</taxon>
        <taxon>Chloroflexus</taxon>
    </lineage>
</organism>
<dbReference type="Pfam" id="PF01609">
    <property type="entry name" value="DDE_Tnp_1"/>
    <property type="match status" value="1"/>
</dbReference>
<dbReference type="GO" id="GO:0006313">
    <property type="term" value="P:DNA transposition"/>
    <property type="evidence" value="ECO:0007669"/>
    <property type="project" value="InterPro"/>
</dbReference>
<gene>
    <name evidence="4" type="ordered locus">Caur_3699</name>
</gene>
<feature type="region of interest" description="Disordered" evidence="1">
    <location>
        <begin position="1"/>
        <end position="20"/>
    </location>
</feature>
<dbReference type="EnsemblBacteria" id="ABY36879">
    <property type="protein sequence ID" value="ABY36879"/>
    <property type="gene ID" value="Caur_3699"/>
</dbReference>
<dbReference type="AlphaFoldDB" id="A9WB86"/>
<dbReference type="InterPro" id="IPR025161">
    <property type="entry name" value="IS402-like_dom"/>
</dbReference>
<protein>
    <submittedName>
        <fullName evidence="4">Transposase IS4 family protein</fullName>
    </submittedName>
</protein>
<dbReference type="eggNOG" id="COG3293">
    <property type="taxonomic scope" value="Bacteria"/>
</dbReference>
<dbReference type="PATRIC" id="fig|324602.8.peg.4150"/>
<proteinExistence type="predicted"/>
<dbReference type="InParanoid" id="A9WB86"/>
<dbReference type="GO" id="GO:0003677">
    <property type="term" value="F:DNA binding"/>
    <property type="evidence" value="ECO:0007669"/>
    <property type="project" value="InterPro"/>
</dbReference>
<evidence type="ECO:0000313" key="5">
    <source>
        <dbReference type="Proteomes" id="UP000002008"/>
    </source>
</evidence>
<dbReference type="InterPro" id="IPR002559">
    <property type="entry name" value="Transposase_11"/>
</dbReference>
<feature type="domain" description="Insertion element IS402-like" evidence="3">
    <location>
        <begin position="249"/>
        <end position="321"/>
    </location>
</feature>